<dbReference type="InterPro" id="IPR027291">
    <property type="entry name" value="Glyco_hydro_38_N_sf"/>
</dbReference>
<dbReference type="Pfam" id="PF22907">
    <property type="entry name" value="Ams1-like_1st"/>
    <property type="match status" value="1"/>
</dbReference>
<dbReference type="CDD" id="cd10789">
    <property type="entry name" value="GH38N_AMII_ER_cytosolic"/>
    <property type="match status" value="1"/>
</dbReference>
<evidence type="ECO:0000313" key="4">
    <source>
        <dbReference type="Proteomes" id="UP000031670"/>
    </source>
</evidence>
<dbReference type="EMBL" id="BBSA01000002">
    <property type="protein sequence ID" value="GAM60624.1"/>
    <property type="molecule type" value="Genomic_DNA"/>
</dbReference>
<name>A0A0B8PCK1_9VIBR</name>
<organism evidence="3 4">
    <name type="scientific">Vibrio ishigakensis</name>
    <dbReference type="NCBI Taxonomy" id="1481914"/>
    <lineage>
        <taxon>Bacteria</taxon>
        <taxon>Pseudomonadati</taxon>
        <taxon>Pseudomonadota</taxon>
        <taxon>Gammaproteobacteria</taxon>
        <taxon>Vibrionales</taxon>
        <taxon>Vibrionaceae</taxon>
        <taxon>Vibrio</taxon>
    </lineage>
</organism>
<accession>A0A0B8PCK1</accession>
<dbReference type="SUPFAM" id="SSF88713">
    <property type="entry name" value="Glycoside hydrolase/deacetylase"/>
    <property type="match status" value="1"/>
</dbReference>
<sequence length="470" mass="53787">MSISVPDNITALLNRVGHQIYQPLRDLKIEGWLSKEPLSFTDKTQGEHRELTIGDSWGGLFDCAWFKLSGPVPTYQGDLVLMVDVGGEGLVFDSLGNPVRGITNKMSSYGIPPDKPGKWVVELSQSAGDKFEMWVDAGCNDLFGYVQNGGVITDAHLGSCNSELKALYYDLEVLIDWIKGDEGFVSHQPKGVQANQTLTLENNDARFERFIQLMQRVDQTLVGYSKDEIEQCRAILSEVYDEPARQGSVDITATGHAHLDLAWMWPLREGRRKAMRTFTTAVANLEKYPDYLFGASQYQLFEWVKEDHPQLFEQIQHHVKQGRFELQGCFWVESDLNLVSGESLIRQIMYGRKFTEQHFGQSVDYLWEPDVFGFTAALPQILAKSGVKYIASQKLSQNKVNPFPHHMFRWQGLDGSEVIMHNFPEDTYDSRARATSSLKLEANYKEKEICQKLDGLWCRRWRRWSCRRAY</sequence>
<reference evidence="3 4" key="2">
    <citation type="submission" date="2015-01" db="EMBL/GenBank/DDBJ databases">
        <authorList>
            <consortium name="NBRP consortium"/>
            <person name="Sawabe T."/>
            <person name="Meirelles P."/>
            <person name="Feng G."/>
            <person name="Sayaka M."/>
            <person name="Hattori M."/>
            <person name="Ohkuma M."/>
        </authorList>
    </citation>
    <scope>NUCLEOTIDE SEQUENCE [LARGE SCALE GENOMIC DNA]</scope>
    <source>
        <strain evidence="3 4">JCM19232</strain>
    </source>
</reference>
<protein>
    <submittedName>
        <fullName evidence="3">Alpha-mannosidase</fullName>
    </submittedName>
</protein>
<reference evidence="3 4" key="1">
    <citation type="submission" date="2015-01" db="EMBL/GenBank/DDBJ databases">
        <title>Vibrio sp. C5 JCM 19232 whole genome shotgun sequence.</title>
        <authorList>
            <person name="Sawabe T."/>
            <person name="Meirelles P."/>
            <person name="Feng G."/>
            <person name="Sayaka M."/>
            <person name="Hattori M."/>
            <person name="Ohkuma M."/>
        </authorList>
    </citation>
    <scope>NUCLEOTIDE SEQUENCE [LARGE SCALE GENOMIC DNA]</scope>
    <source>
        <strain evidence="3 4">JCM19232</strain>
    </source>
</reference>
<dbReference type="GO" id="GO:0004559">
    <property type="term" value="F:alpha-mannosidase activity"/>
    <property type="evidence" value="ECO:0007669"/>
    <property type="project" value="InterPro"/>
</dbReference>
<dbReference type="PANTHER" id="PTHR46017">
    <property type="entry name" value="ALPHA-MANNOSIDASE 2C1"/>
    <property type="match status" value="1"/>
</dbReference>
<evidence type="ECO:0000313" key="3">
    <source>
        <dbReference type="EMBL" id="GAM60624.1"/>
    </source>
</evidence>
<dbReference type="InterPro" id="IPR054723">
    <property type="entry name" value="Ams1-like_N"/>
</dbReference>
<dbReference type="Gene3D" id="3.20.110.10">
    <property type="entry name" value="Glycoside hydrolase 38, N terminal domain"/>
    <property type="match status" value="1"/>
</dbReference>
<feature type="domain" description="Glycoside hydrolase family 38 N-terminal" evidence="1">
    <location>
        <begin position="251"/>
        <end position="449"/>
    </location>
</feature>
<feature type="domain" description="Alpha-mannosidase Ams1-like N-terminal" evidence="2">
    <location>
        <begin position="27"/>
        <end position="147"/>
    </location>
</feature>
<evidence type="ECO:0000259" key="2">
    <source>
        <dbReference type="Pfam" id="PF22907"/>
    </source>
</evidence>
<dbReference type="InterPro" id="IPR011330">
    <property type="entry name" value="Glyco_hydro/deAcase_b/a-brl"/>
</dbReference>
<dbReference type="Proteomes" id="UP000031670">
    <property type="component" value="Unassembled WGS sequence"/>
</dbReference>
<dbReference type="PANTHER" id="PTHR46017:SF1">
    <property type="entry name" value="ALPHA-MANNOSIDASE 2C1"/>
    <property type="match status" value="1"/>
</dbReference>
<evidence type="ECO:0000259" key="1">
    <source>
        <dbReference type="Pfam" id="PF01074"/>
    </source>
</evidence>
<dbReference type="Pfam" id="PF01074">
    <property type="entry name" value="Glyco_hydro_38N"/>
    <property type="match status" value="1"/>
</dbReference>
<dbReference type="GO" id="GO:0009313">
    <property type="term" value="P:oligosaccharide catabolic process"/>
    <property type="evidence" value="ECO:0007669"/>
    <property type="project" value="TreeGrafter"/>
</dbReference>
<dbReference type="AlphaFoldDB" id="A0A0B8PCK1"/>
<comment type="caution">
    <text evidence="3">The sequence shown here is derived from an EMBL/GenBank/DDBJ whole genome shotgun (WGS) entry which is preliminary data.</text>
</comment>
<dbReference type="GO" id="GO:0006013">
    <property type="term" value="P:mannose metabolic process"/>
    <property type="evidence" value="ECO:0007669"/>
    <property type="project" value="InterPro"/>
</dbReference>
<gene>
    <name evidence="3" type="ORF">JCM19232_3566</name>
</gene>
<dbReference type="InterPro" id="IPR000602">
    <property type="entry name" value="Glyco_hydro_38_N"/>
</dbReference>
<proteinExistence type="predicted"/>